<dbReference type="OrthoDB" id="10653648at2759"/>
<dbReference type="RefSeq" id="XP_003056060.1">
    <property type="nucleotide sequence ID" value="XM_003056014.1"/>
</dbReference>
<evidence type="ECO:0000313" key="2">
    <source>
        <dbReference type="EMBL" id="EEH59436.1"/>
    </source>
</evidence>
<accession>C1MKV3</accession>
<feature type="compositionally biased region" description="Basic and acidic residues" evidence="1">
    <location>
        <begin position="485"/>
        <end position="500"/>
    </location>
</feature>
<evidence type="ECO:0000313" key="3">
    <source>
        <dbReference type="Proteomes" id="UP000001876"/>
    </source>
</evidence>
<gene>
    <name evidence="2" type="ORF">MICPUCDRAFT_64645</name>
</gene>
<evidence type="ECO:0000256" key="1">
    <source>
        <dbReference type="SAM" id="MobiDB-lite"/>
    </source>
</evidence>
<sequence>MTSAFLRKSCSLDVTSEADRELQIIVSILRLQVAPELRSFRTSAKAEDGIAEMNSRLERVACALQHARQVSSSRSQHAPRTVSKLSRPLSTQGTLTFDSWSESSHIMSRLSFTDKYVSVDCVEKAIHEASTVSRVDFVAAVVTENGEMASHDFGVDMKIAASRDVQEANAEEVKGVLDVAAHKTEGEKDTSDLTGRAVLPEVDASQTHLNASHRIGMQSELSSCSTLKARDLCAFKFLSLDNLKSIKCDFFQCSKYQDDLLVYALEIKESPLYILLDIDNIVCMEAEENRFVVHKWTKGILDIRQVYLVVKNNGLLHQLALEFVRRPSETRTFTEVLLFSPENSTRFTRLLSSRRDDLLKTRNLTHDGELNNMNVTCNGWQEYRPLGSLPDGFLETPSRSGNYTGPSSADVPSVSPWSEIVTRDEERARFDDVKHSGGEPSAEGVCKEEQVTSVVVSPPIPLEKIDARIDNACVVAVERQQKTKHVERCDNTTPQDKEAKSSNSNHTRVNLPPSWHQGQLVQTSQARVERQDVREFTGISTQAEYIVEVDNGMGNSTLYELARANLLRRVQLHLPKVHNPRPGLTEHQKTLGPSSGEFCRSRFCSLECIAASCTGFIRAAGSNIDDDIKNIDEINRHLRKIIIRNHPDRNSVARVGEVSAAEATVLTQQATSLESMLAEQQYIALTIQIDLQPCPPYRFATTGNTSSVDVLALSRVHLALTLEQLRDCIVDERRELLPYKDELQLSLLQAPEKHELRVYFGTGQTLREMNLDHDSIFCVRLPTSLKVKLDSTSR</sequence>
<organism evidence="3">
    <name type="scientific">Micromonas pusilla (strain CCMP1545)</name>
    <name type="common">Picoplanktonic green alga</name>
    <dbReference type="NCBI Taxonomy" id="564608"/>
    <lineage>
        <taxon>Eukaryota</taxon>
        <taxon>Viridiplantae</taxon>
        <taxon>Chlorophyta</taxon>
        <taxon>Mamiellophyceae</taxon>
        <taxon>Mamiellales</taxon>
        <taxon>Mamiellaceae</taxon>
        <taxon>Micromonas</taxon>
    </lineage>
</organism>
<keyword evidence="3" id="KW-1185">Reference proteome</keyword>
<dbReference type="GeneID" id="9681734"/>
<dbReference type="AlphaFoldDB" id="C1MKV3"/>
<dbReference type="KEGG" id="mpp:MICPUCDRAFT_64645"/>
<dbReference type="EMBL" id="GG663736">
    <property type="protein sequence ID" value="EEH59436.1"/>
    <property type="molecule type" value="Genomic_DNA"/>
</dbReference>
<dbReference type="Proteomes" id="UP000001876">
    <property type="component" value="Unassembled WGS sequence"/>
</dbReference>
<proteinExistence type="predicted"/>
<reference evidence="2 3" key="1">
    <citation type="journal article" date="2009" name="Science">
        <title>Green evolution and dynamic adaptations revealed by genomes of the marine picoeukaryotes Micromonas.</title>
        <authorList>
            <person name="Worden A.Z."/>
            <person name="Lee J.H."/>
            <person name="Mock T."/>
            <person name="Rouze P."/>
            <person name="Simmons M.P."/>
            <person name="Aerts A.L."/>
            <person name="Allen A.E."/>
            <person name="Cuvelier M.L."/>
            <person name="Derelle E."/>
            <person name="Everett M.V."/>
            <person name="Foulon E."/>
            <person name="Grimwood J."/>
            <person name="Gundlach H."/>
            <person name="Henrissat B."/>
            <person name="Napoli C."/>
            <person name="McDonald S.M."/>
            <person name="Parker M.S."/>
            <person name="Rombauts S."/>
            <person name="Salamov A."/>
            <person name="Von Dassow P."/>
            <person name="Badger J.H."/>
            <person name="Coutinho P.M."/>
            <person name="Demir E."/>
            <person name="Dubchak I."/>
            <person name="Gentemann C."/>
            <person name="Eikrem W."/>
            <person name="Gready J.E."/>
            <person name="John U."/>
            <person name="Lanier W."/>
            <person name="Lindquist E.A."/>
            <person name="Lucas S."/>
            <person name="Mayer K.F."/>
            <person name="Moreau H."/>
            <person name="Not F."/>
            <person name="Otillar R."/>
            <person name="Panaud O."/>
            <person name="Pangilinan J."/>
            <person name="Paulsen I."/>
            <person name="Piegu B."/>
            <person name="Poliakov A."/>
            <person name="Robbens S."/>
            <person name="Schmutz J."/>
            <person name="Toulza E."/>
            <person name="Wyss T."/>
            <person name="Zelensky A."/>
            <person name="Zhou K."/>
            <person name="Armbrust E.V."/>
            <person name="Bhattacharya D."/>
            <person name="Goodenough U.W."/>
            <person name="Van de Peer Y."/>
            <person name="Grigoriev I.V."/>
        </authorList>
    </citation>
    <scope>NUCLEOTIDE SEQUENCE [LARGE SCALE GENOMIC DNA]</scope>
    <source>
        <strain evidence="2 3">CCMP1545</strain>
    </source>
</reference>
<feature type="region of interest" description="Disordered" evidence="1">
    <location>
        <begin position="485"/>
        <end position="519"/>
    </location>
</feature>
<name>C1MKV3_MICPC</name>
<protein>
    <submittedName>
        <fullName evidence="2">Predicted protein</fullName>
    </submittedName>
</protein>